<dbReference type="Proteomes" id="UP001054945">
    <property type="component" value="Unassembled WGS sequence"/>
</dbReference>
<dbReference type="AlphaFoldDB" id="A0AAV4VWJ3"/>
<accession>A0AAV4VWJ3</accession>
<evidence type="ECO:0000313" key="2">
    <source>
        <dbReference type="Proteomes" id="UP001054945"/>
    </source>
</evidence>
<protein>
    <submittedName>
        <fullName evidence="1">Uncharacterized protein</fullName>
    </submittedName>
</protein>
<name>A0AAV4VWJ3_CAEEX</name>
<sequence length="172" mass="19276">MRTEEASCQHPLIYIIGFRGGLQKHPILAGALFLDDCHLSRYTGPRSYTSRRFPESLFRTDKRATISSPHVISPINSRVIAPLNFSNQKGPQSSPGVQKRLRVGPSGGHELAARARVFGVWPRASAGELKLERSKELLPLLSHLIFEMDALKCILTDSRKGFEHILCRKSKF</sequence>
<gene>
    <name evidence="1" type="ORF">CEXT_270391</name>
</gene>
<organism evidence="1 2">
    <name type="scientific">Caerostris extrusa</name>
    <name type="common">Bark spider</name>
    <name type="synonym">Caerostris bankana</name>
    <dbReference type="NCBI Taxonomy" id="172846"/>
    <lineage>
        <taxon>Eukaryota</taxon>
        <taxon>Metazoa</taxon>
        <taxon>Ecdysozoa</taxon>
        <taxon>Arthropoda</taxon>
        <taxon>Chelicerata</taxon>
        <taxon>Arachnida</taxon>
        <taxon>Araneae</taxon>
        <taxon>Araneomorphae</taxon>
        <taxon>Entelegynae</taxon>
        <taxon>Araneoidea</taxon>
        <taxon>Araneidae</taxon>
        <taxon>Caerostris</taxon>
    </lineage>
</organism>
<comment type="caution">
    <text evidence="1">The sequence shown here is derived from an EMBL/GenBank/DDBJ whole genome shotgun (WGS) entry which is preliminary data.</text>
</comment>
<reference evidence="1 2" key="1">
    <citation type="submission" date="2021-06" db="EMBL/GenBank/DDBJ databases">
        <title>Caerostris extrusa draft genome.</title>
        <authorList>
            <person name="Kono N."/>
            <person name="Arakawa K."/>
        </authorList>
    </citation>
    <scope>NUCLEOTIDE SEQUENCE [LARGE SCALE GENOMIC DNA]</scope>
</reference>
<dbReference type="EMBL" id="BPLR01015167">
    <property type="protein sequence ID" value="GIY74084.1"/>
    <property type="molecule type" value="Genomic_DNA"/>
</dbReference>
<keyword evidence="2" id="KW-1185">Reference proteome</keyword>
<evidence type="ECO:0000313" key="1">
    <source>
        <dbReference type="EMBL" id="GIY74084.1"/>
    </source>
</evidence>
<proteinExistence type="predicted"/>